<evidence type="ECO:0000256" key="2">
    <source>
        <dbReference type="ARBA" id="ARBA00023125"/>
    </source>
</evidence>
<sequence length="71" mass="7613">MIRGRIESGIYAPGDKLPSVLKLQEEFGIATATAQKVLHRLRADGLTRTEPGMGTFVARKEAEGKTPSGDS</sequence>
<evidence type="ECO:0000259" key="5">
    <source>
        <dbReference type="PROSITE" id="PS50949"/>
    </source>
</evidence>
<name>A0A367FLE5_9ACTN</name>
<keyword evidence="7" id="KW-1185">Reference proteome</keyword>
<feature type="domain" description="HTH gntR-type" evidence="5">
    <location>
        <begin position="1"/>
        <end position="60"/>
    </location>
</feature>
<accession>A0A367FLE5</accession>
<evidence type="ECO:0000256" key="4">
    <source>
        <dbReference type="SAM" id="MobiDB-lite"/>
    </source>
</evidence>
<dbReference type="SUPFAM" id="SSF46785">
    <property type="entry name" value="Winged helix' DNA-binding domain"/>
    <property type="match status" value="1"/>
</dbReference>
<protein>
    <submittedName>
        <fullName evidence="6">GntR family transcriptional regulator</fullName>
    </submittedName>
</protein>
<comment type="caution">
    <text evidence="6">The sequence shown here is derived from an EMBL/GenBank/DDBJ whole genome shotgun (WGS) entry which is preliminary data.</text>
</comment>
<keyword evidence="3" id="KW-0804">Transcription</keyword>
<dbReference type="AlphaFoldDB" id="A0A367FLE5"/>
<evidence type="ECO:0000256" key="1">
    <source>
        <dbReference type="ARBA" id="ARBA00023015"/>
    </source>
</evidence>
<evidence type="ECO:0000313" key="6">
    <source>
        <dbReference type="EMBL" id="RCG30709.1"/>
    </source>
</evidence>
<reference evidence="6 7" key="1">
    <citation type="submission" date="2018-06" db="EMBL/GenBank/DDBJ databases">
        <title>Sphaerisporangium craniellae sp. nov., isolated from a marine sponge in the South China Sea.</title>
        <authorList>
            <person name="Li L."/>
        </authorList>
    </citation>
    <scope>NUCLEOTIDE SEQUENCE [LARGE SCALE GENOMIC DNA]</scope>
    <source>
        <strain evidence="6 7">CCTCC AA 208026</strain>
    </source>
</reference>
<dbReference type="GO" id="GO:0003677">
    <property type="term" value="F:DNA binding"/>
    <property type="evidence" value="ECO:0007669"/>
    <property type="project" value="UniProtKB-KW"/>
</dbReference>
<organism evidence="6 7">
    <name type="scientific">Sphaerisporangium album</name>
    <dbReference type="NCBI Taxonomy" id="509200"/>
    <lineage>
        <taxon>Bacteria</taxon>
        <taxon>Bacillati</taxon>
        <taxon>Actinomycetota</taxon>
        <taxon>Actinomycetes</taxon>
        <taxon>Streptosporangiales</taxon>
        <taxon>Streptosporangiaceae</taxon>
        <taxon>Sphaerisporangium</taxon>
    </lineage>
</organism>
<dbReference type="EMBL" id="QOIL01000007">
    <property type="protein sequence ID" value="RCG30709.1"/>
    <property type="molecule type" value="Genomic_DNA"/>
</dbReference>
<evidence type="ECO:0000256" key="3">
    <source>
        <dbReference type="ARBA" id="ARBA00023163"/>
    </source>
</evidence>
<keyword evidence="2" id="KW-0238">DNA-binding</keyword>
<dbReference type="OrthoDB" id="4338617at2"/>
<gene>
    <name evidence="6" type="ORF">DQ384_15025</name>
</gene>
<dbReference type="PANTHER" id="PTHR44846:SF17">
    <property type="entry name" value="GNTR-FAMILY TRANSCRIPTIONAL REGULATOR"/>
    <property type="match status" value="1"/>
</dbReference>
<dbReference type="GO" id="GO:0045892">
    <property type="term" value="P:negative regulation of DNA-templated transcription"/>
    <property type="evidence" value="ECO:0007669"/>
    <property type="project" value="TreeGrafter"/>
</dbReference>
<dbReference type="InterPro" id="IPR000524">
    <property type="entry name" value="Tscrpt_reg_HTH_GntR"/>
</dbReference>
<keyword evidence="1" id="KW-0805">Transcription regulation</keyword>
<dbReference type="Gene3D" id="1.10.10.10">
    <property type="entry name" value="Winged helix-like DNA-binding domain superfamily/Winged helix DNA-binding domain"/>
    <property type="match status" value="1"/>
</dbReference>
<dbReference type="Pfam" id="PF00392">
    <property type="entry name" value="GntR"/>
    <property type="match status" value="1"/>
</dbReference>
<dbReference type="InterPro" id="IPR036390">
    <property type="entry name" value="WH_DNA-bd_sf"/>
</dbReference>
<dbReference type="Proteomes" id="UP000253094">
    <property type="component" value="Unassembled WGS sequence"/>
</dbReference>
<dbReference type="PANTHER" id="PTHR44846">
    <property type="entry name" value="MANNOSYL-D-GLYCERATE TRANSPORT/METABOLISM SYSTEM REPRESSOR MNGR-RELATED"/>
    <property type="match status" value="1"/>
</dbReference>
<dbReference type="InterPro" id="IPR036388">
    <property type="entry name" value="WH-like_DNA-bd_sf"/>
</dbReference>
<dbReference type="SMART" id="SM00345">
    <property type="entry name" value="HTH_GNTR"/>
    <property type="match status" value="1"/>
</dbReference>
<dbReference type="GO" id="GO:0003700">
    <property type="term" value="F:DNA-binding transcription factor activity"/>
    <property type="evidence" value="ECO:0007669"/>
    <property type="project" value="InterPro"/>
</dbReference>
<feature type="region of interest" description="Disordered" evidence="4">
    <location>
        <begin position="49"/>
        <end position="71"/>
    </location>
</feature>
<dbReference type="CDD" id="cd07377">
    <property type="entry name" value="WHTH_GntR"/>
    <property type="match status" value="1"/>
</dbReference>
<dbReference type="PROSITE" id="PS50949">
    <property type="entry name" value="HTH_GNTR"/>
    <property type="match status" value="1"/>
</dbReference>
<dbReference type="InterPro" id="IPR050679">
    <property type="entry name" value="Bact_HTH_transcr_reg"/>
</dbReference>
<proteinExistence type="predicted"/>
<evidence type="ECO:0000313" key="7">
    <source>
        <dbReference type="Proteomes" id="UP000253094"/>
    </source>
</evidence>